<dbReference type="NCBIfam" id="NF006006">
    <property type="entry name" value="PRK08137.1"/>
    <property type="match status" value="1"/>
</dbReference>
<reference evidence="3 4" key="1">
    <citation type="submission" date="2017-04" db="EMBL/GenBank/DDBJ databases">
        <authorList>
            <person name="Afonso C.L."/>
            <person name="Miller P.J."/>
            <person name="Scott M.A."/>
            <person name="Spackman E."/>
            <person name="Goraichik I."/>
            <person name="Dimitrov K.M."/>
            <person name="Suarez D.L."/>
            <person name="Swayne D.E."/>
        </authorList>
    </citation>
    <scope>NUCLEOTIDE SEQUENCE [LARGE SCALE GENOMIC DNA]</scope>
    <source>
        <strain evidence="3 4">DSM 26133</strain>
    </source>
</reference>
<keyword evidence="4" id="KW-1185">Reference proteome</keyword>
<dbReference type="InterPro" id="IPR023631">
    <property type="entry name" value="Amidase_dom"/>
</dbReference>
<dbReference type="SUPFAM" id="SSF75304">
    <property type="entry name" value="Amidase signature (AS) enzymes"/>
    <property type="match status" value="1"/>
</dbReference>
<protein>
    <submittedName>
        <fullName evidence="3">Amidase</fullName>
    </submittedName>
</protein>
<evidence type="ECO:0000259" key="2">
    <source>
        <dbReference type="Pfam" id="PF01425"/>
    </source>
</evidence>
<dbReference type="RefSeq" id="WP_084371322.1">
    <property type="nucleotide sequence ID" value="NZ_FWYF01000001.1"/>
</dbReference>
<sequence>MKLRLQTLLIATLIFWAGCRPQTQTTQAFELEEKTVVELQQMMEKGNYSSVAICQLYIDRIKAIDQVENGLHAVIELNPDALSIAAALDQERAAGKVRGPLHGIPIMIKDNINTGDQMETTAGSLSLLGSDVEKDAFIVAKLREAGAVLLGKTNLSEWANFRSERSSSGWSGRGRQTRNPYVLDRSPCGSSSGSGVAVSANLCTITIGTETNGSIVCPSSLNGVVGIKPTVGLWSRSGIIPISKTQDTAGPMGRTVADAAVLLGALVGMDAEDEMTQDSLAVVYQDYTQFLDLDGLKGKRIGIFRGPMGMHEGVDAIMEQSFLAMKKAGAILVESIELGEMHYLGNAEYELLLYEFKDGLNAYLSGLRSDFPYKNIEDLIQYNKENSSEEMPYFQQEIFELAYSKGNLTDEAYQEAYALCQKISRTDGIDLAVNRHNLDAIVAPTGDPAWKIDRINGDNYRISSSSMPAMSGYPNITVPAGNVQGLPIGISFFSTAYKEAELIAIAYSFEQKTKARIVPKLLPTLVLP</sequence>
<proteinExistence type="predicted"/>
<evidence type="ECO:0000313" key="3">
    <source>
        <dbReference type="EMBL" id="SMD32670.1"/>
    </source>
</evidence>
<dbReference type="Gene3D" id="3.90.1300.10">
    <property type="entry name" value="Amidase signature (AS) domain"/>
    <property type="match status" value="1"/>
</dbReference>
<accession>A0A1W2G7L2</accession>
<dbReference type="InterPro" id="IPR036928">
    <property type="entry name" value="AS_sf"/>
</dbReference>
<feature type="domain" description="Amidase" evidence="2">
    <location>
        <begin position="54"/>
        <end position="502"/>
    </location>
</feature>
<name>A0A1W2G7L2_REIFA</name>
<dbReference type="AlphaFoldDB" id="A0A1W2G7L2"/>
<organism evidence="3 4">
    <name type="scientific">Reichenbachiella faecimaris</name>
    <dbReference type="NCBI Taxonomy" id="692418"/>
    <lineage>
        <taxon>Bacteria</taxon>
        <taxon>Pseudomonadati</taxon>
        <taxon>Bacteroidota</taxon>
        <taxon>Cytophagia</taxon>
        <taxon>Cytophagales</taxon>
        <taxon>Reichenbachiellaceae</taxon>
        <taxon>Reichenbachiella</taxon>
    </lineage>
</organism>
<dbReference type="Proteomes" id="UP000192472">
    <property type="component" value="Unassembled WGS sequence"/>
</dbReference>
<gene>
    <name evidence="3" type="ORF">SAMN04488029_1020</name>
</gene>
<evidence type="ECO:0000256" key="1">
    <source>
        <dbReference type="SAM" id="MobiDB-lite"/>
    </source>
</evidence>
<evidence type="ECO:0000313" key="4">
    <source>
        <dbReference type="Proteomes" id="UP000192472"/>
    </source>
</evidence>
<dbReference type="NCBIfam" id="NF005300">
    <property type="entry name" value="PRK06828.1"/>
    <property type="match status" value="1"/>
</dbReference>
<dbReference type="OrthoDB" id="9811471at2"/>
<dbReference type="PANTHER" id="PTHR42678:SF34">
    <property type="entry name" value="OS04G0183300 PROTEIN"/>
    <property type="match status" value="1"/>
</dbReference>
<dbReference type="PROSITE" id="PS51257">
    <property type="entry name" value="PROKAR_LIPOPROTEIN"/>
    <property type="match status" value="1"/>
</dbReference>
<dbReference type="EMBL" id="FWYF01000001">
    <property type="protein sequence ID" value="SMD32670.1"/>
    <property type="molecule type" value="Genomic_DNA"/>
</dbReference>
<feature type="compositionally biased region" description="Low complexity" evidence="1">
    <location>
        <begin position="166"/>
        <end position="178"/>
    </location>
</feature>
<dbReference type="PANTHER" id="PTHR42678">
    <property type="entry name" value="AMIDASE"/>
    <property type="match status" value="1"/>
</dbReference>
<dbReference type="Pfam" id="PF01425">
    <property type="entry name" value="Amidase"/>
    <property type="match status" value="1"/>
</dbReference>
<dbReference type="STRING" id="692418.SAMN04488029_1020"/>
<feature type="region of interest" description="Disordered" evidence="1">
    <location>
        <begin position="164"/>
        <end position="186"/>
    </location>
</feature>